<gene>
    <name evidence="2" type="ORF">XM52_02375</name>
</gene>
<dbReference type="OrthoDB" id="9785973at2"/>
<evidence type="ECO:0000313" key="3">
    <source>
        <dbReference type="Proteomes" id="UP000051401"/>
    </source>
</evidence>
<name>A0A0T5PEM7_9RHOB</name>
<protein>
    <submittedName>
        <fullName evidence="2">XRE family transcriptional regulator</fullName>
    </submittedName>
</protein>
<reference evidence="2 3" key="1">
    <citation type="submission" date="2015-04" db="EMBL/GenBank/DDBJ databases">
        <title>The draft genome sequence of Roseovarius indicus B108T.</title>
        <authorList>
            <person name="Li G."/>
            <person name="Lai Q."/>
            <person name="Shao Z."/>
            <person name="Yan P."/>
        </authorList>
    </citation>
    <scope>NUCLEOTIDE SEQUENCE [LARGE SCALE GENOMIC DNA]</scope>
    <source>
        <strain evidence="2 3">B108</strain>
    </source>
</reference>
<dbReference type="Gene3D" id="1.10.260.40">
    <property type="entry name" value="lambda repressor-like DNA-binding domains"/>
    <property type="match status" value="1"/>
</dbReference>
<dbReference type="RefSeq" id="WP_057812871.1">
    <property type="nucleotide sequence ID" value="NZ_CP031598.1"/>
</dbReference>
<dbReference type="EMBL" id="LAXI01000001">
    <property type="protein sequence ID" value="KRS19702.1"/>
    <property type="molecule type" value="Genomic_DNA"/>
</dbReference>
<dbReference type="Proteomes" id="UP000051401">
    <property type="component" value="Unassembled WGS sequence"/>
</dbReference>
<proteinExistence type="predicted"/>
<organism evidence="2 3">
    <name type="scientific">Roseovarius indicus</name>
    <dbReference type="NCBI Taxonomy" id="540747"/>
    <lineage>
        <taxon>Bacteria</taxon>
        <taxon>Pseudomonadati</taxon>
        <taxon>Pseudomonadota</taxon>
        <taxon>Alphaproteobacteria</taxon>
        <taxon>Rhodobacterales</taxon>
        <taxon>Roseobacteraceae</taxon>
        <taxon>Roseovarius</taxon>
    </lineage>
</organism>
<dbReference type="SUPFAM" id="SSF47413">
    <property type="entry name" value="lambda repressor-like DNA-binding domains"/>
    <property type="match status" value="1"/>
</dbReference>
<dbReference type="STRING" id="540747.SAMN04488031_102710"/>
<dbReference type="GO" id="GO:0003677">
    <property type="term" value="F:DNA binding"/>
    <property type="evidence" value="ECO:0007669"/>
    <property type="project" value="InterPro"/>
</dbReference>
<dbReference type="Gene3D" id="3.30.450.180">
    <property type="match status" value="1"/>
</dbReference>
<dbReference type="PROSITE" id="PS50943">
    <property type="entry name" value="HTH_CROC1"/>
    <property type="match status" value="1"/>
</dbReference>
<dbReference type="Pfam" id="PF17765">
    <property type="entry name" value="MLTR_LBD"/>
    <property type="match status" value="1"/>
</dbReference>
<dbReference type="CDD" id="cd00093">
    <property type="entry name" value="HTH_XRE"/>
    <property type="match status" value="1"/>
</dbReference>
<feature type="domain" description="HTH cro/C1-type" evidence="1">
    <location>
        <begin position="13"/>
        <end position="67"/>
    </location>
</feature>
<comment type="caution">
    <text evidence="2">The sequence shown here is derived from an EMBL/GenBank/DDBJ whole genome shotgun (WGS) entry which is preliminary data.</text>
</comment>
<dbReference type="AlphaFoldDB" id="A0A0T5PEM7"/>
<dbReference type="SMART" id="SM00530">
    <property type="entry name" value="HTH_XRE"/>
    <property type="match status" value="1"/>
</dbReference>
<dbReference type="PATRIC" id="fig|540747.5.peg.481"/>
<dbReference type="InterPro" id="IPR001387">
    <property type="entry name" value="Cro/C1-type_HTH"/>
</dbReference>
<dbReference type="InterPro" id="IPR041413">
    <property type="entry name" value="MLTR_LBD"/>
</dbReference>
<evidence type="ECO:0000313" key="2">
    <source>
        <dbReference type="EMBL" id="KRS19702.1"/>
    </source>
</evidence>
<accession>A0A0T5PEM7</accession>
<dbReference type="InterPro" id="IPR010982">
    <property type="entry name" value="Lambda_DNA-bd_dom_sf"/>
</dbReference>
<dbReference type="PANTHER" id="PTHR35010">
    <property type="entry name" value="BLL4672 PROTEIN-RELATED"/>
    <property type="match status" value="1"/>
</dbReference>
<keyword evidence="3" id="KW-1185">Reference proteome</keyword>
<dbReference type="PANTHER" id="PTHR35010:SF4">
    <property type="entry name" value="BLL5781 PROTEIN"/>
    <property type="match status" value="1"/>
</dbReference>
<dbReference type="Pfam" id="PF01381">
    <property type="entry name" value="HTH_3"/>
    <property type="match status" value="1"/>
</dbReference>
<sequence>MTATQDITFGPMLRLWRNRRSLSQLALSADSEISQRHLSFIESGRSRPSREMVLRLAETLAIPLRERNALLVAAGFAPAYRERDPDDPESVAAQRAVQIILKHHEPFPALAIDRHWTMLHANAGVTALLEGIDPTLLEPPVNALRLTLHPGGLAPRIENFREWRAHIFHRLREIIDQTADPGLVALLEELKTYPVPPGAAPYRPGGPGHPSGIAIPFRLCTEHGVLSFLSTTTVFGTALDIALSELAIETFLPADDHTAALLMPGG</sequence>
<evidence type="ECO:0000259" key="1">
    <source>
        <dbReference type="PROSITE" id="PS50943"/>
    </source>
</evidence>